<keyword evidence="2 5" id="KW-0378">Hydrolase</keyword>
<dbReference type="PROSITE" id="PS51198">
    <property type="entry name" value="UVRD_HELICASE_ATP_BIND"/>
    <property type="match status" value="1"/>
</dbReference>
<dbReference type="GO" id="GO:0000725">
    <property type="term" value="P:recombinational repair"/>
    <property type="evidence" value="ECO:0007669"/>
    <property type="project" value="TreeGrafter"/>
</dbReference>
<dbReference type="GO" id="GO:0016787">
    <property type="term" value="F:hydrolase activity"/>
    <property type="evidence" value="ECO:0007669"/>
    <property type="project" value="UniProtKB-UniRule"/>
</dbReference>
<dbReference type="EMBL" id="NOWF01000005">
    <property type="protein sequence ID" value="OYD07749.1"/>
    <property type="molecule type" value="Genomic_DNA"/>
</dbReference>
<dbReference type="Pfam" id="PF00580">
    <property type="entry name" value="UvrD-helicase"/>
    <property type="match status" value="1"/>
</dbReference>
<evidence type="ECO:0000256" key="4">
    <source>
        <dbReference type="ARBA" id="ARBA00022840"/>
    </source>
</evidence>
<dbReference type="PANTHER" id="PTHR11070">
    <property type="entry name" value="UVRD / RECB / PCRA DNA HELICASE FAMILY MEMBER"/>
    <property type="match status" value="1"/>
</dbReference>
<dbReference type="GO" id="GO:0043138">
    <property type="term" value="F:3'-5' DNA helicase activity"/>
    <property type="evidence" value="ECO:0007669"/>
    <property type="project" value="TreeGrafter"/>
</dbReference>
<dbReference type="GO" id="GO:0005829">
    <property type="term" value="C:cytosol"/>
    <property type="evidence" value="ECO:0007669"/>
    <property type="project" value="TreeGrafter"/>
</dbReference>
<dbReference type="GO" id="GO:0005524">
    <property type="term" value="F:ATP binding"/>
    <property type="evidence" value="ECO:0007669"/>
    <property type="project" value="UniProtKB-UniRule"/>
</dbReference>
<dbReference type="InterPro" id="IPR027785">
    <property type="entry name" value="UvrD-like_helicase_C"/>
</dbReference>
<feature type="domain" description="UvrD-like helicase ATP-binding" evidence="6">
    <location>
        <begin position="183"/>
        <end position="572"/>
    </location>
</feature>
<dbReference type="RefSeq" id="WP_094264419.1">
    <property type="nucleotide sequence ID" value="NZ_NOWF01000005.1"/>
</dbReference>
<evidence type="ECO:0000313" key="8">
    <source>
        <dbReference type="Proteomes" id="UP000215459"/>
    </source>
</evidence>
<organism evidence="7 8">
    <name type="scientific">Paludifilum halophilum</name>
    <dbReference type="NCBI Taxonomy" id="1642702"/>
    <lineage>
        <taxon>Bacteria</taxon>
        <taxon>Bacillati</taxon>
        <taxon>Bacillota</taxon>
        <taxon>Bacilli</taxon>
        <taxon>Bacillales</taxon>
        <taxon>Thermoactinomycetaceae</taxon>
        <taxon>Paludifilum</taxon>
    </lineage>
</organism>
<dbReference type="OrthoDB" id="9787585at2"/>
<evidence type="ECO:0000256" key="2">
    <source>
        <dbReference type="ARBA" id="ARBA00022801"/>
    </source>
</evidence>
<keyword evidence="4 5" id="KW-0067">ATP-binding</keyword>
<dbReference type="AlphaFoldDB" id="A0A235B6Y7"/>
<feature type="binding site" evidence="5">
    <location>
        <begin position="204"/>
        <end position="211"/>
    </location>
    <ligand>
        <name>ATP</name>
        <dbReference type="ChEBI" id="CHEBI:30616"/>
    </ligand>
</feature>
<reference evidence="7 8" key="1">
    <citation type="submission" date="2017-07" db="EMBL/GenBank/DDBJ databases">
        <title>The genome sequence of Paludifilum halophilum highlights mechanisms for microbial adaptation to high salt environemnts.</title>
        <authorList>
            <person name="Belbahri L."/>
        </authorList>
    </citation>
    <scope>NUCLEOTIDE SEQUENCE [LARGE SCALE GENOMIC DNA]</scope>
    <source>
        <strain evidence="7 8">DSM 102817</strain>
    </source>
</reference>
<proteinExistence type="predicted"/>
<gene>
    <name evidence="7" type="ORF">CHM34_09770</name>
</gene>
<dbReference type="SUPFAM" id="SSF52540">
    <property type="entry name" value="P-loop containing nucleoside triphosphate hydrolases"/>
    <property type="match status" value="1"/>
</dbReference>
<dbReference type="InterPro" id="IPR027417">
    <property type="entry name" value="P-loop_NTPase"/>
</dbReference>
<evidence type="ECO:0000259" key="6">
    <source>
        <dbReference type="PROSITE" id="PS51198"/>
    </source>
</evidence>
<keyword evidence="3 5" id="KW-0347">Helicase</keyword>
<name>A0A235B6Y7_9BACL</name>
<dbReference type="PANTHER" id="PTHR11070:SF17">
    <property type="entry name" value="DNA HELICASE IV"/>
    <property type="match status" value="1"/>
</dbReference>
<dbReference type="InterPro" id="IPR014016">
    <property type="entry name" value="UvrD-like_ATP-bd"/>
</dbReference>
<dbReference type="Gene3D" id="3.40.50.300">
    <property type="entry name" value="P-loop containing nucleotide triphosphate hydrolases"/>
    <property type="match status" value="2"/>
</dbReference>
<dbReference type="Proteomes" id="UP000215459">
    <property type="component" value="Unassembled WGS sequence"/>
</dbReference>
<sequence>MEEVIQQEQEYLDKTLTVLEEQIKEKSAACKKPAHDEVEEQLFKQNIKVLKSLETIRPRPYFGRLDFKDEFGEETIYIGKRGVEKDGDLIVVDWRTDLGKLYNAYQGVQSEFYIDNDPNRKVEIQRRRVISIEQDRVIKVSDTGTTEVVETASGEKVKMMDAYLEEILRHTGDELQLREIIASIQQEQDEIIRLPIKHTIIVQGAAGSGKSSIALHRISYLLYQYQKRIRPEKVLILAPNEMFLSYIHNLVPELDIDGIEQRTFYDWASTYFTDVREIPDLYQNYVDIDTDEKKEDRIRISKYKGSLQFKTLLDNLVAEVGRTLLPYKDIHLSECHTLSRAEIERFYHSRLHLPMNVRLREVKQFILNWSEQEGKAYKDQLEKEFETAYQQWVMTLPEGEDRKNVYQALERAKDLRLKQFSQQAKKAIEEYVRKMKEISAVRMYKNVFQKRVFNRFSPDMDEKLLGLLLKNGQKIKHEQFTYEDIAPLIYLDAKMNGKTLEYDHIVIDEAQDYSAFQLAIMKDYARSITVLGDVAQGIFSFYGLDSWDEFQSYLQDQHDVKRIDIQTSYRSTKEIMDLANRVLINNSYPYPLVIPVNRSGKEPQLKKVGHYGDLCDQMEQALKCLLESGHQTIAILTKNVEAATDLYHQLNSKGIVDLELVTAAHQRLEKKVVIIPSYLVKGLEFDAVIIEDVSDKTFQDHTHHAKMLYMSITRAHHELILFYRGEISPLLEQRDPHEPPRPRASFAGWLATDYRDPDTLPQVIKEREVVDADAIPLFEGEEEEQTTVERFEDDRERVNDFYAWRTVWKKWAEQQKAEMLR</sequence>
<dbReference type="GO" id="GO:0003677">
    <property type="term" value="F:DNA binding"/>
    <property type="evidence" value="ECO:0007669"/>
    <property type="project" value="InterPro"/>
</dbReference>
<protein>
    <recommendedName>
        <fullName evidence="6">UvrD-like helicase ATP-binding domain-containing protein</fullName>
    </recommendedName>
</protein>
<comment type="caution">
    <text evidence="7">The sequence shown here is derived from an EMBL/GenBank/DDBJ whole genome shotgun (WGS) entry which is preliminary data.</text>
</comment>
<evidence type="ECO:0000256" key="3">
    <source>
        <dbReference type="ARBA" id="ARBA00022806"/>
    </source>
</evidence>
<keyword evidence="8" id="KW-1185">Reference proteome</keyword>
<evidence type="ECO:0000256" key="5">
    <source>
        <dbReference type="PROSITE-ProRule" id="PRU00560"/>
    </source>
</evidence>
<accession>A0A235B6Y7</accession>
<keyword evidence="1 5" id="KW-0547">Nucleotide-binding</keyword>
<dbReference type="InterPro" id="IPR000212">
    <property type="entry name" value="DNA_helicase_UvrD/REP"/>
</dbReference>
<evidence type="ECO:0000313" key="7">
    <source>
        <dbReference type="EMBL" id="OYD07749.1"/>
    </source>
</evidence>
<evidence type="ECO:0000256" key="1">
    <source>
        <dbReference type="ARBA" id="ARBA00022741"/>
    </source>
</evidence>
<dbReference type="Pfam" id="PF13538">
    <property type="entry name" value="UvrD_C_2"/>
    <property type="match status" value="1"/>
</dbReference>